<evidence type="ECO:0000256" key="3">
    <source>
        <dbReference type="ARBA" id="ARBA00023002"/>
    </source>
</evidence>
<protein>
    <recommendedName>
        <fullName evidence="6">C2H2-type domain-containing protein</fullName>
    </recommendedName>
</protein>
<dbReference type="InterPro" id="IPR036291">
    <property type="entry name" value="NAD(P)-bd_dom_sf"/>
</dbReference>
<dbReference type="InterPro" id="IPR036236">
    <property type="entry name" value="Znf_C2H2_sf"/>
</dbReference>
<feature type="domain" description="C2H2-type" evidence="6">
    <location>
        <begin position="16"/>
        <end position="43"/>
    </location>
</feature>
<dbReference type="InterPro" id="IPR002347">
    <property type="entry name" value="SDR_fam"/>
</dbReference>
<dbReference type="SUPFAM" id="SSF51735">
    <property type="entry name" value="NAD(P)-binding Rossmann-fold domains"/>
    <property type="match status" value="1"/>
</dbReference>
<dbReference type="InterPro" id="IPR013087">
    <property type="entry name" value="Znf_C2H2_type"/>
</dbReference>
<accession>A0A370PQA7</accession>
<dbReference type="PRINTS" id="PR00081">
    <property type="entry name" value="GDHRDH"/>
</dbReference>
<dbReference type="GO" id="GO:0003677">
    <property type="term" value="F:DNA binding"/>
    <property type="evidence" value="ECO:0007669"/>
    <property type="project" value="InterPro"/>
</dbReference>
<evidence type="ECO:0000256" key="1">
    <source>
        <dbReference type="ARBA" id="ARBA00006484"/>
    </source>
</evidence>
<keyword evidence="2" id="KW-0521">NADP</keyword>
<evidence type="ECO:0000259" key="6">
    <source>
        <dbReference type="PROSITE" id="PS50157"/>
    </source>
</evidence>
<evidence type="ECO:0000256" key="4">
    <source>
        <dbReference type="ARBA" id="ARBA00023242"/>
    </source>
</evidence>
<dbReference type="EMBL" id="KZ851849">
    <property type="protein sequence ID" value="RDK44396.1"/>
    <property type="molecule type" value="Genomic_DNA"/>
</dbReference>
<evidence type="ECO:0000313" key="8">
    <source>
        <dbReference type="Proteomes" id="UP000254937"/>
    </source>
</evidence>
<evidence type="ECO:0000313" key="7">
    <source>
        <dbReference type="EMBL" id="RDK44396.1"/>
    </source>
</evidence>
<dbReference type="Pfam" id="PF13561">
    <property type="entry name" value="adh_short_C2"/>
    <property type="match status" value="1"/>
</dbReference>
<dbReference type="Gene3D" id="3.30.160.60">
    <property type="entry name" value="Classic Zinc Finger"/>
    <property type="match status" value="2"/>
</dbReference>
<dbReference type="PANTHER" id="PTHR48107">
    <property type="entry name" value="NADPH-DEPENDENT ALDEHYDE REDUCTASE-LIKE PROTEIN, CHLOROPLASTIC-RELATED"/>
    <property type="match status" value="1"/>
</dbReference>
<dbReference type="SMART" id="SM00355">
    <property type="entry name" value="ZnF_C2H2"/>
    <property type="match status" value="2"/>
</dbReference>
<reference evidence="7 8" key="1">
    <citation type="submission" date="2018-07" db="EMBL/GenBank/DDBJ databases">
        <title>Section-level genome sequencing of Aspergillus section Nigri to investigate inter- and intra-species variation.</title>
        <authorList>
            <consortium name="DOE Joint Genome Institute"/>
            <person name="Vesth T.C."/>
            <person name="Nybo J.L."/>
            <person name="Theobald S."/>
            <person name="Frisvad J.C."/>
            <person name="Larsen T.O."/>
            <person name="Nielsen K.F."/>
            <person name="Hoof J.B."/>
            <person name="Brandl J."/>
            <person name="Salamov A."/>
            <person name="Riley R."/>
            <person name="Gladden J.M."/>
            <person name="Phatale P."/>
            <person name="Nielsen M.T."/>
            <person name="Lyhne E.K."/>
            <person name="Kogle M.E."/>
            <person name="Strasser K."/>
            <person name="McDonnell E."/>
            <person name="Barry K."/>
            <person name="Clum A."/>
            <person name="Chen C."/>
            <person name="Nolan M."/>
            <person name="Sandor L."/>
            <person name="Kuo A."/>
            <person name="Lipzen A."/>
            <person name="Hainaut M."/>
            <person name="Drula E."/>
            <person name="Tsang A."/>
            <person name="Magnuson J.K."/>
            <person name="Henrissat B."/>
            <person name="Wiebenga A."/>
            <person name="Simmons B.A."/>
            <person name="Makela M.R."/>
            <person name="De vries R.P."/>
            <person name="Grigoriev I.V."/>
            <person name="Mortensen U.H."/>
            <person name="Baker S.E."/>
            <person name="Andersen M.R."/>
        </authorList>
    </citation>
    <scope>NUCLEOTIDE SEQUENCE [LARGE SCALE GENOMIC DNA]</scope>
    <source>
        <strain evidence="7 8">ATCC 13157</strain>
    </source>
</reference>
<dbReference type="InterPro" id="IPR007219">
    <property type="entry name" value="XnlR_reg_dom"/>
</dbReference>
<keyword evidence="5" id="KW-0863">Zinc-finger</keyword>
<dbReference type="FunFam" id="3.40.50.720:FF:000084">
    <property type="entry name" value="Short-chain dehydrogenase reductase"/>
    <property type="match status" value="1"/>
</dbReference>
<gene>
    <name evidence="7" type="ORF">M752DRAFT_318138</name>
</gene>
<dbReference type="Gene3D" id="3.40.50.720">
    <property type="entry name" value="NAD(P)-binding Rossmann-like Domain"/>
    <property type="match status" value="1"/>
</dbReference>
<proteinExistence type="inferred from homology"/>
<feature type="domain" description="C2H2-type" evidence="6">
    <location>
        <begin position="44"/>
        <end position="67"/>
    </location>
</feature>
<dbReference type="Proteomes" id="UP000254937">
    <property type="component" value="Unassembled WGS sequence"/>
</dbReference>
<dbReference type="CDD" id="cd12148">
    <property type="entry name" value="fungal_TF_MHR"/>
    <property type="match status" value="1"/>
</dbReference>
<dbReference type="GO" id="GO:0006351">
    <property type="term" value="P:DNA-templated transcription"/>
    <property type="evidence" value="ECO:0007669"/>
    <property type="project" value="InterPro"/>
</dbReference>
<organism evidence="7 8">
    <name type="scientific">Aspergillus phoenicis ATCC 13157</name>
    <dbReference type="NCBI Taxonomy" id="1353007"/>
    <lineage>
        <taxon>Eukaryota</taxon>
        <taxon>Fungi</taxon>
        <taxon>Dikarya</taxon>
        <taxon>Ascomycota</taxon>
        <taxon>Pezizomycotina</taxon>
        <taxon>Eurotiomycetes</taxon>
        <taxon>Eurotiomycetidae</taxon>
        <taxon>Eurotiales</taxon>
        <taxon>Aspergillaceae</taxon>
        <taxon>Aspergillus</taxon>
    </lineage>
</organism>
<keyword evidence="8" id="KW-1185">Reference proteome</keyword>
<keyword evidence="5" id="KW-0479">Metal-binding</keyword>
<dbReference type="PROSITE" id="PS00028">
    <property type="entry name" value="ZINC_FINGER_C2H2_1"/>
    <property type="match status" value="2"/>
</dbReference>
<dbReference type="SUPFAM" id="SSF57667">
    <property type="entry name" value="beta-beta-alpha zinc fingers"/>
    <property type="match status" value="1"/>
</dbReference>
<dbReference type="AlphaFoldDB" id="A0A370PQA7"/>
<comment type="similarity">
    <text evidence="1">Belongs to the short-chain dehydrogenases/reductases (SDR) family.</text>
</comment>
<dbReference type="PANTHER" id="PTHR48107:SF7">
    <property type="entry name" value="RE15974P"/>
    <property type="match status" value="1"/>
</dbReference>
<keyword evidence="3" id="KW-0560">Oxidoreductase</keyword>
<dbReference type="GO" id="GO:0008270">
    <property type="term" value="F:zinc ion binding"/>
    <property type="evidence" value="ECO:0007669"/>
    <property type="project" value="UniProtKB-KW"/>
</dbReference>
<dbReference type="GO" id="GO:0016614">
    <property type="term" value="F:oxidoreductase activity, acting on CH-OH group of donors"/>
    <property type="evidence" value="ECO:0007669"/>
    <property type="project" value="UniProtKB-ARBA"/>
</dbReference>
<keyword evidence="5" id="KW-0862">Zinc</keyword>
<evidence type="ECO:0000256" key="2">
    <source>
        <dbReference type="ARBA" id="ARBA00022857"/>
    </source>
</evidence>
<evidence type="ECO:0000256" key="5">
    <source>
        <dbReference type="PROSITE-ProRule" id="PRU00042"/>
    </source>
</evidence>
<dbReference type="Pfam" id="PF04082">
    <property type="entry name" value="Fungal_trans"/>
    <property type="match status" value="1"/>
</dbReference>
<name>A0A370PQA7_ASPPH</name>
<keyword evidence="4" id="KW-0539">Nucleus</keyword>
<dbReference type="PROSITE" id="PS50157">
    <property type="entry name" value="ZINC_FINGER_C2H2_2"/>
    <property type="match status" value="2"/>
</dbReference>
<sequence length="918" mass="102416">MMDPLGNRVTGHRRALKCTYCARSFARTEHLTRHERSHRNEKPFSCNYCSATFTRKDVIKRHHLRYHPTIPETVGATTASRVLDSSQLAPLAINSPQEPILHCSEDVESADTAPTNDGDSPGLFMDNYTLDAILADFDFQPAPNVEFTSNLPGTVTSSRLPAQARDQLSWRGSLELSEKKRMQVFTEAEPVLKSAGLKHIGEFPSRLRLERFLVAFFEFFLDYHPFLHVPTWRAEEAHSCLLLAMLVIGAGCYTDYDMAHALYCAGRHSVMTHILTSSTPETPLWATQSLVILISYGTRSGDQELFHNAVSWTSALANVIRCTGPQRKHRDWEHESEELWEDWVNNEMALRTKWAAFTALNVLTVCFHVPPALLVHEMSNVPLPCKEPEWASPTMESWLRARLARIQSRPCLGDALAALLSPSPLPTDAVSVFGTYVLLHAVLQKAWEFRQNIWLESAELTKYLEKFELTLRRWHTCWEGNVESSVSPRNPYSAVTANPAALFRLAYTWIGVDFTPVRTAIASHSSETIELSFKQLVIPISQSDLTMRIVAHAIGALSTRVKLGMALPEQRLSCFQSFEVHLFSIECCLFSYHWLKETQNRLELEWSPEETARVKQVREILSEVDLPASHAQKSDAVRLIYAWALILSRRAVWKLQKIVADSLERKALPPALMTLSGRVVVVTGASKGIGKEIALRAAAEGANVVINYLSDTKAANALVMQLGHDRARAVRADTSNINEVDSLIEATVSRFGRIDILIPNAAYVPDRTLQNVSEEDFDRAFAVNVKGPCFLVQRALPHMTSGGTIIFISTDMTDASTVMPQFLLYVSTKAALNQMVKVLARDLAATGIRVNAVSPGATSTESFHKAMDENKAKMLASHHPFNRIGRADEIAAAVSLLWRKDSGWITGQVLRVNGGSVV</sequence>